<dbReference type="PANTHER" id="PTHR21561">
    <property type="entry name" value="INO80 COMPLEX SUBUNIT B"/>
    <property type="match status" value="1"/>
</dbReference>
<dbReference type="PANTHER" id="PTHR21561:SF12">
    <property type="entry name" value="INO80 COMPLEX SUBUNIT B"/>
    <property type="match status" value="1"/>
</dbReference>
<evidence type="ECO:0000259" key="2">
    <source>
        <dbReference type="SMART" id="SM01406"/>
    </source>
</evidence>
<dbReference type="InterPro" id="IPR007529">
    <property type="entry name" value="Znf_HIT"/>
</dbReference>
<dbReference type="InterPro" id="IPR029523">
    <property type="entry name" value="INO80B/Ies2"/>
</dbReference>
<proteinExistence type="predicted"/>
<feature type="region of interest" description="Disordered" evidence="1">
    <location>
        <begin position="1"/>
        <end position="90"/>
    </location>
</feature>
<evidence type="ECO:0000256" key="1">
    <source>
        <dbReference type="SAM" id="MobiDB-lite"/>
    </source>
</evidence>
<dbReference type="GO" id="GO:0006338">
    <property type="term" value="P:chromatin remodeling"/>
    <property type="evidence" value="ECO:0007669"/>
    <property type="project" value="InterPro"/>
</dbReference>
<dbReference type="CDD" id="cd23021">
    <property type="entry name" value="zf-HIT_IN80B"/>
    <property type="match status" value="1"/>
</dbReference>
<name>A0A482WD44_ASBVE</name>
<accession>A0A482WD44</accession>
<evidence type="ECO:0000313" key="4">
    <source>
        <dbReference type="Proteomes" id="UP000292052"/>
    </source>
</evidence>
<feature type="domain" description="INO80 complex subunit B-like conserved region" evidence="2">
    <location>
        <begin position="136"/>
        <end position="208"/>
    </location>
</feature>
<dbReference type="STRING" id="1661398.A0A482WD44"/>
<comment type="caution">
    <text evidence="3">The sequence shown here is derived from an EMBL/GenBank/DDBJ whole genome shotgun (WGS) entry which is preliminary data.</text>
</comment>
<feature type="compositionally biased region" description="Basic and acidic residues" evidence="1">
    <location>
        <begin position="78"/>
        <end position="90"/>
    </location>
</feature>
<feature type="compositionally biased region" description="Basic residues" evidence="1">
    <location>
        <begin position="8"/>
        <end position="18"/>
    </location>
</feature>
<protein>
    <submittedName>
        <fullName evidence="3">Zf-HIT domain containing protein</fullName>
    </submittedName>
</protein>
<keyword evidence="4" id="KW-1185">Reference proteome</keyword>
<sequence>MDAQEPKKSKKNKSKRPKSQLPEDDTSNDMLIVDESAPKNKSPVNKPPPSSSTSTKKRKKRDSASSDEERWLTAIESGKLEDVDDELKKIKPKDPALMTARQRAMYDRGVDGSPSITTPTLMSLPTGYKEKVMTAEAIQKAAIKSQKRKQLADEKREKDKKKTMERLLKKQESKAAKAAKIKIAKTSAPMILYRQNSNMTTMVFPAGMDWPLKSSTEKKEPPKPKFCAMGCGNLKKYSCSQTKAPLCSLTCYKKNISNMIL</sequence>
<dbReference type="InterPro" id="IPR006880">
    <property type="entry name" value="INO80B_C"/>
</dbReference>
<dbReference type="Proteomes" id="UP000292052">
    <property type="component" value="Unassembled WGS sequence"/>
</dbReference>
<dbReference type="Pfam" id="PF04438">
    <property type="entry name" value="zf-HIT"/>
    <property type="match status" value="1"/>
</dbReference>
<gene>
    <name evidence="3" type="ORF">BDFB_004791</name>
</gene>
<evidence type="ECO:0000313" key="3">
    <source>
        <dbReference type="EMBL" id="RZC42298.1"/>
    </source>
</evidence>
<dbReference type="SMART" id="SM01406">
    <property type="entry name" value="PAPA-1"/>
    <property type="match status" value="1"/>
</dbReference>
<feature type="compositionally biased region" description="Basic and acidic residues" evidence="1">
    <location>
        <begin position="62"/>
        <end position="71"/>
    </location>
</feature>
<feature type="compositionally biased region" description="Basic and acidic residues" evidence="1">
    <location>
        <begin position="150"/>
        <end position="171"/>
    </location>
</feature>
<dbReference type="AlphaFoldDB" id="A0A482WD44"/>
<dbReference type="EMBL" id="QDEB01009352">
    <property type="protein sequence ID" value="RZC42298.1"/>
    <property type="molecule type" value="Genomic_DNA"/>
</dbReference>
<organism evidence="3 4">
    <name type="scientific">Asbolus verrucosus</name>
    <name type="common">Desert ironclad beetle</name>
    <dbReference type="NCBI Taxonomy" id="1661398"/>
    <lineage>
        <taxon>Eukaryota</taxon>
        <taxon>Metazoa</taxon>
        <taxon>Ecdysozoa</taxon>
        <taxon>Arthropoda</taxon>
        <taxon>Hexapoda</taxon>
        <taxon>Insecta</taxon>
        <taxon>Pterygota</taxon>
        <taxon>Neoptera</taxon>
        <taxon>Endopterygota</taxon>
        <taxon>Coleoptera</taxon>
        <taxon>Polyphaga</taxon>
        <taxon>Cucujiformia</taxon>
        <taxon>Tenebrionidae</taxon>
        <taxon>Pimeliinae</taxon>
        <taxon>Asbolus</taxon>
    </lineage>
</organism>
<reference evidence="3 4" key="1">
    <citation type="submission" date="2017-03" db="EMBL/GenBank/DDBJ databases">
        <title>Genome of the blue death feigning beetle - Asbolus verrucosus.</title>
        <authorList>
            <person name="Rider S.D."/>
        </authorList>
    </citation>
    <scope>NUCLEOTIDE SEQUENCE [LARGE SCALE GENOMIC DNA]</scope>
    <source>
        <strain evidence="3">Butters</strain>
        <tissue evidence="3">Head and leg muscle</tissue>
    </source>
</reference>
<dbReference type="GO" id="GO:0031011">
    <property type="term" value="C:Ino80 complex"/>
    <property type="evidence" value="ECO:0007669"/>
    <property type="project" value="InterPro"/>
</dbReference>
<dbReference type="OrthoDB" id="2021186at2759"/>
<feature type="region of interest" description="Disordered" evidence="1">
    <location>
        <begin position="144"/>
        <end position="171"/>
    </location>
</feature>